<dbReference type="SMART" id="SM00714">
    <property type="entry name" value="LITAF"/>
    <property type="match status" value="1"/>
</dbReference>
<organism evidence="7">
    <name type="scientific">Lotharella oceanica</name>
    <dbReference type="NCBI Taxonomy" id="641309"/>
    <lineage>
        <taxon>Eukaryota</taxon>
        <taxon>Sar</taxon>
        <taxon>Rhizaria</taxon>
        <taxon>Cercozoa</taxon>
        <taxon>Chlorarachniophyceae</taxon>
        <taxon>Lotharella</taxon>
    </lineage>
</organism>
<reference evidence="7" key="1">
    <citation type="submission" date="2021-01" db="EMBL/GenBank/DDBJ databases">
        <authorList>
            <person name="Corre E."/>
            <person name="Pelletier E."/>
            <person name="Niang G."/>
            <person name="Scheremetjew M."/>
            <person name="Finn R."/>
            <person name="Kale V."/>
            <person name="Holt S."/>
            <person name="Cochrane G."/>
            <person name="Meng A."/>
            <person name="Brown T."/>
            <person name="Cohen L."/>
        </authorList>
    </citation>
    <scope>NUCLEOTIDE SEQUENCE</scope>
    <source>
        <strain evidence="7">CCMP622</strain>
    </source>
</reference>
<dbReference type="GO" id="GO:0008270">
    <property type="term" value="F:zinc ion binding"/>
    <property type="evidence" value="ECO:0007669"/>
    <property type="project" value="TreeGrafter"/>
</dbReference>
<evidence type="ECO:0000259" key="6">
    <source>
        <dbReference type="PROSITE" id="PS51837"/>
    </source>
</evidence>
<proteinExistence type="inferred from homology"/>
<keyword evidence="4" id="KW-0862">Zinc</keyword>
<dbReference type="InterPro" id="IPR037519">
    <property type="entry name" value="LITAF_fam"/>
</dbReference>
<evidence type="ECO:0000313" key="7">
    <source>
        <dbReference type="EMBL" id="CAD9768220.1"/>
    </source>
</evidence>
<evidence type="ECO:0000256" key="4">
    <source>
        <dbReference type="ARBA" id="ARBA00022833"/>
    </source>
</evidence>
<dbReference type="PANTHER" id="PTHR23292:SF6">
    <property type="entry name" value="FI16602P1-RELATED"/>
    <property type="match status" value="1"/>
</dbReference>
<dbReference type="AlphaFoldDB" id="A0A7S2TSA4"/>
<keyword evidence="3" id="KW-0479">Metal-binding</keyword>
<dbReference type="Pfam" id="PF10601">
    <property type="entry name" value="zf-LITAF-like"/>
    <property type="match status" value="1"/>
</dbReference>
<comment type="similarity">
    <text evidence="2">Belongs to the CDIP1/LITAF family.</text>
</comment>
<evidence type="ECO:0000256" key="2">
    <source>
        <dbReference type="ARBA" id="ARBA00005975"/>
    </source>
</evidence>
<sequence>MAAAANYHPRVEEMKLEKLERSRQVECPSCMVHLLVPADHQGILTCGHCQRKFVVQAARPVVPGVGQASQLASQASLSAPPAPQSEVVPGAGLAYRTQEDKPFRTTCQHCRTVVTTNVRKEKGIGVWGAFGLCCCFGCWLRCCLVPCCLNVTHDQYHDCPNCHRAIAYRKLVDTSMCHMCVFAWE</sequence>
<comment type="subcellular location">
    <subcellularLocation>
        <location evidence="1">Membrane</location>
        <topology evidence="1">Peripheral membrane protein</topology>
    </subcellularLocation>
</comment>
<feature type="domain" description="LITAF" evidence="6">
    <location>
        <begin position="83"/>
        <end position="171"/>
    </location>
</feature>
<evidence type="ECO:0000256" key="5">
    <source>
        <dbReference type="ARBA" id="ARBA00023136"/>
    </source>
</evidence>
<dbReference type="PANTHER" id="PTHR23292">
    <property type="entry name" value="LIPOPOLYSACCHARIDE-INDUCED TUMOR NECROSIS FACTOR-ALPHA FACTOR"/>
    <property type="match status" value="1"/>
</dbReference>
<dbReference type="PROSITE" id="PS51837">
    <property type="entry name" value="LITAF"/>
    <property type="match status" value="1"/>
</dbReference>
<dbReference type="EMBL" id="HBHP01019661">
    <property type="protein sequence ID" value="CAD9768220.1"/>
    <property type="molecule type" value="Transcribed_RNA"/>
</dbReference>
<keyword evidence="5" id="KW-0472">Membrane</keyword>
<protein>
    <recommendedName>
        <fullName evidence="6">LITAF domain-containing protein</fullName>
    </recommendedName>
</protein>
<evidence type="ECO:0000256" key="3">
    <source>
        <dbReference type="ARBA" id="ARBA00022723"/>
    </source>
</evidence>
<dbReference type="GO" id="GO:0016020">
    <property type="term" value="C:membrane"/>
    <property type="evidence" value="ECO:0007669"/>
    <property type="project" value="UniProtKB-SubCell"/>
</dbReference>
<accession>A0A7S2TSA4</accession>
<gene>
    <name evidence="7" type="ORF">LSP00402_LOCUS12200</name>
</gene>
<dbReference type="InterPro" id="IPR006629">
    <property type="entry name" value="LITAF"/>
</dbReference>
<evidence type="ECO:0000256" key="1">
    <source>
        <dbReference type="ARBA" id="ARBA00004170"/>
    </source>
</evidence>
<name>A0A7S2TSA4_9EUKA</name>